<evidence type="ECO:0008006" key="4">
    <source>
        <dbReference type="Google" id="ProtNLM"/>
    </source>
</evidence>
<dbReference type="Proteomes" id="UP000830434">
    <property type="component" value="Chromosome"/>
</dbReference>
<dbReference type="AlphaFoldDB" id="A0A8U0IF72"/>
<reference evidence="2" key="1">
    <citation type="submission" date="2022-04" db="EMBL/GenBank/DDBJ databases">
        <title>Diverse halophilic archaea isolated from saline environments.</title>
        <authorList>
            <person name="Cui H.-L."/>
        </authorList>
    </citation>
    <scope>NUCLEOTIDE SEQUENCE</scope>
    <source>
        <strain evidence="2">XZYJT40</strain>
    </source>
</reference>
<accession>A0A8U0IF72</accession>
<dbReference type="RefSeq" id="WP_248654210.1">
    <property type="nucleotide sequence ID" value="NZ_CP096658.1"/>
</dbReference>
<dbReference type="KEGG" id="haxz:M0R88_14510"/>
<dbReference type="GeneID" id="72191091"/>
<dbReference type="EMBL" id="CP096658">
    <property type="protein sequence ID" value="UPV99719.1"/>
    <property type="molecule type" value="Genomic_DNA"/>
</dbReference>
<protein>
    <recommendedName>
        <fullName evidence="4">DUF4177 domain-containing protein</fullName>
    </recommendedName>
</protein>
<organism evidence="2 3">
    <name type="scientific">Halorussus gelatinilyticus</name>
    <dbReference type="NCBI Taxonomy" id="2937524"/>
    <lineage>
        <taxon>Archaea</taxon>
        <taxon>Methanobacteriati</taxon>
        <taxon>Methanobacteriota</taxon>
        <taxon>Stenosarchaea group</taxon>
        <taxon>Halobacteria</taxon>
        <taxon>Halobacteriales</taxon>
        <taxon>Haladaptataceae</taxon>
        <taxon>Halorussus</taxon>
    </lineage>
</organism>
<evidence type="ECO:0000313" key="2">
    <source>
        <dbReference type="EMBL" id="UPV99719.1"/>
    </source>
</evidence>
<keyword evidence="3" id="KW-1185">Reference proteome</keyword>
<name>A0A8U0IF72_9EURY</name>
<feature type="region of interest" description="Disordered" evidence="1">
    <location>
        <begin position="60"/>
        <end position="85"/>
    </location>
</feature>
<sequence length="85" mass="9484">MSADTTPRWEYRVVKPPREPTKKEVRDPTRLLDEVAAEGWELDETLDYVGGGTKFLVLRRPASATGGESGSDEDRSEMNAEADDE</sequence>
<gene>
    <name evidence="2" type="ORF">M0R88_14510</name>
</gene>
<proteinExistence type="predicted"/>
<evidence type="ECO:0000256" key="1">
    <source>
        <dbReference type="SAM" id="MobiDB-lite"/>
    </source>
</evidence>
<evidence type="ECO:0000313" key="3">
    <source>
        <dbReference type="Proteomes" id="UP000830434"/>
    </source>
</evidence>